<dbReference type="InterPro" id="IPR023674">
    <property type="entry name" value="Ribosomal_uL1-like"/>
</dbReference>
<evidence type="ECO:0000256" key="3">
    <source>
        <dbReference type="ARBA" id="ARBA00022730"/>
    </source>
</evidence>
<gene>
    <name evidence="9" type="ORF">AUJ66_03140</name>
</gene>
<dbReference type="CDD" id="cd00403">
    <property type="entry name" value="Ribosomal_L1"/>
    <property type="match status" value="1"/>
</dbReference>
<dbReference type="Proteomes" id="UP000182278">
    <property type="component" value="Unassembled WGS sequence"/>
</dbReference>
<evidence type="ECO:0000256" key="1">
    <source>
        <dbReference type="ARBA" id="ARBA00010531"/>
    </source>
</evidence>
<dbReference type="InterPro" id="IPR023673">
    <property type="entry name" value="Ribosomal_uL1_CS"/>
</dbReference>
<dbReference type="PIRSF" id="PIRSF002155">
    <property type="entry name" value="Ribosomal_L1"/>
    <property type="match status" value="1"/>
</dbReference>
<evidence type="ECO:0000256" key="2">
    <source>
        <dbReference type="ARBA" id="ARBA00022491"/>
    </source>
</evidence>
<name>A0A1J4SDJ5_9BACT</name>
<dbReference type="GO" id="GO:0006417">
    <property type="term" value="P:regulation of translation"/>
    <property type="evidence" value="ECO:0007669"/>
    <property type="project" value="UniProtKB-KW"/>
</dbReference>
<evidence type="ECO:0000256" key="8">
    <source>
        <dbReference type="RuleBase" id="RU000659"/>
    </source>
</evidence>
<dbReference type="PROSITE" id="PS01199">
    <property type="entry name" value="RIBOSOMAL_L1"/>
    <property type="match status" value="1"/>
</dbReference>
<dbReference type="InterPro" id="IPR016095">
    <property type="entry name" value="Ribosomal_uL1_3-a/b-sand"/>
</dbReference>
<dbReference type="Gene3D" id="3.40.50.790">
    <property type="match status" value="1"/>
</dbReference>
<keyword evidence="2" id="KW-0678">Repressor</keyword>
<comment type="caution">
    <text evidence="9">The sequence shown here is derived from an EMBL/GenBank/DDBJ whole genome shotgun (WGS) entry which is preliminary data.</text>
</comment>
<comment type="similarity">
    <text evidence="1 8">Belongs to the universal ribosomal protein uL1 family.</text>
</comment>
<proteinExistence type="inferred from homology"/>
<dbReference type="EMBL" id="MNUO01000046">
    <property type="protein sequence ID" value="OIN97499.1"/>
    <property type="molecule type" value="Genomic_DNA"/>
</dbReference>
<sequence>MKRGKRYRKIKEMVDSKKLYPFDEALGLTKDMPHVKFDETVDLSLRLVTGKQKEVLRTTISFPHQFGSLKKILVFAKGEKVKEAQESGADFVGAEDLAEKITGGWVDFDVVLATPETMPIVTKLGRILGPKGLMPNPKNETVTSDLPRIIKEIKGGRREIKMDEAGIIQVSIGKRSHSPEQLKENSKVVFDAIMKLKPLAEFKSIILTSTMGPRIKIEPRSMRNEE</sequence>
<dbReference type="InterPro" id="IPR005878">
    <property type="entry name" value="Ribosom_uL1_bac-type"/>
</dbReference>
<dbReference type="PANTHER" id="PTHR36427:SF3">
    <property type="entry name" value="LARGE RIBOSOMAL SUBUNIT PROTEIN UL1M"/>
    <property type="match status" value="1"/>
</dbReference>
<reference evidence="9 10" key="1">
    <citation type="journal article" date="2016" name="Environ. Microbiol.">
        <title>Genomic resolution of a cold subsurface aquifer community provides metabolic insights for novel microbes adapted to high CO concentrations.</title>
        <authorList>
            <person name="Probst A.J."/>
            <person name="Castelle C.J."/>
            <person name="Singh A."/>
            <person name="Brown C.T."/>
            <person name="Anantharaman K."/>
            <person name="Sharon I."/>
            <person name="Hug L.A."/>
            <person name="Burstein D."/>
            <person name="Emerson J.B."/>
            <person name="Thomas B.C."/>
            <person name="Banfield J.F."/>
        </authorList>
    </citation>
    <scope>NUCLEOTIDE SEQUENCE [LARGE SCALE GENOMIC DNA]</scope>
    <source>
        <strain evidence="9">CG1_02_38_46</strain>
    </source>
</reference>
<keyword evidence="5" id="KW-0694">RNA-binding</keyword>
<dbReference type="FunFam" id="3.40.50.790:FF:000001">
    <property type="entry name" value="50S ribosomal protein L1"/>
    <property type="match status" value="1"/>
</dbReference>
<protein>
    <recommendedName>
        <fullName evidence="8">Ribosomal protein</fullName>
    </recommendedName>
</protein>
<evidence type="ECO:0000256" key="5">
    <source>
        <dbReference type="ARBA" id="ARBA00022884"/>
    </source>
</evidence>
<evidence type="ECO:0000256" key="7">
    <source>
        <dbReference type="ARBA" id="ARBA00023274"/>
    </source>
</evidence>
<keyword evidence="7 8" id="KW-0687">Ribonucleoprotein</keyword>
<dbReference type="GO" id="GO:0019843">
    <property type="term" value="F:rRNA binding"/>
    <property type="evidence" value="ECO:0007669"/>
    <property type="project" value="UniProtKB-KW"/>
</dbReference>
<dbReference type="SUPFAM" id="SSF56808">
    <property type="entry name" value="Ribosomal protein L1"/>
    <property type="match status" value="1"/>
</dbReference>
<evidence type="ECO:0000313" key="10">
    <source>
        <dbReference type="Proteomes" id="UP000182278"/>
    </source>
</evidence>
<dbReference type="InterPro" id="IPR002143">
    <property type="entry name" value="Ribosomal_uL1"/>
</dbReference>
<evidence type="ECO:0000313" key="9">
    <source>
        <dbReference type="EMBL" id="OIN97499.1"/>
    </source>
</evidence>
<dbReference type="InterPro" id="IPR028364">
    <property type="entry name" value="Ribosomal_uL1/biogenesis"/>
</dbReference>
<keyword evidence="6 8" id="KW-0689">Ribosomal protein</keyword>
<dbReference type="Pfam" id="PF00687">
    <property type="entry name" value="Ribosomal_L1"/>
    <property type="match status" value="1"/>
</dbReference>
<dbReference type="STRING" id="1817893.AUJ66_03140"/>
<keyword evidence="4" id="KW-0810">Translation regulation</keyword>
<keyword evidence="3" id="KW-0699">rRNA-binding</keyword>
<accession>A0A1J4SDJ5</accession>
<dbReference type="GO" id="GO:0006412">
    <property type="term" value="P:translation"/>
    <property type="evidence" value="ECO:0007669"/>
    <property type="project" value="InterPro"/>
</dbReference>
<dbReference type="GO" id="GO:0003735">
    <property type="term" value="F:structural constituent of ribosome"/>
    <property type="evidence" value="ECO:0007669"/>
    <property type="project" value="InterPro"/>
</dbReference>
<dbReference type="AlphaFoldDB" id="A0A1J4SDJ5"/>
<dbReference type="GO" id="GO:0015934">
    <property type="term" value="C:large ribosomal subunit"/>
    <property type="evidence" value="ECO:0007669"/>
    <property type="project" value="InterPro"/>
</dbReference>
<evidence type="ECO:0000256" key="4">
    <source>
        <dbReference type="ARBA" id="ARBA00022845"/>
    </source>
</evidence>
<dbReference type="NCBIfam" id="TIGR01169">
    <property type="entry name" value="rplA_bact"/>
    <property type="match status" value="1"/>
</dbReference>
<dbReference type="PANTHER" id="PTHR36427">
    <property type="entry name" value="54S RIBOSOMAL PROTEIN L1, MITOCHONDRIAL"/>
    <property type="match status" value="1"/>
</dbReference>
<organism evidence="9 10">
    <name type="scientific">Candidatus Desantisbacteria bacterium CG1_02_38_46</name>
    <dbReference type="NCBI Taxonomy" id="1817893"/>
    <lineage>
        <taxon>Bacteria</taxon>
        <taxon>Candidatus Desantisiibacteriota</taxon>
    </lineage>
</organism>
<evidence type="ECO:0000256" key="6">
    <source>
        <dbReference type="ARBA" id="ARBA00022980"/>
    </source>
</evidence>
<dbReference type="Gene3D" id="3.30.190.20">
    <property type="match status" value="1"/>
</dbReference>